<evidence type="ECO:0000313" key="3">
    <source>
        <dbReference type="Proteomes" id="UP000235036"/>
    </source>
</evidence>
<sequence>MIVAFTNQKGGVGKSTAAVHMAYWLSQRQKTLMVDADAQQSSSVWTKSLDLAYQVIQDPEDLFEKIPELATQYSTLVIDGPGSLSETTKAILARCDLALVPCQASGLDLHSSHKILRFIKHATELRSGYPKAALFLSRATKGTVLEREARVALSATGTHLMKAAIYQKQCIADAPGQGCTVFQMSGKAAAEAATDYEALFTEALEVLNER</sequence>
<dbReference type="Gene3D" id="3.40.50.300">
    <property type="entry name" value="P-loop containing nucleotide triphosphate hydrolases"/>
    <property type="match status" value="1"/>
</dbReference>
<name>A0A2N6JZW8_FISMU</name>
<evidence type="ECO:0000259" key="1">
    <source>
        <dbReference type="Pfam" id="PF01656"/>
    </source>
</evidence>
<dbReference type="InterPro" id="IPR050678">
    <property type="entry name" value="DNA_Partitioning_ATPase"/>
</dbReference>
<dbReference type="RefSeq" id="WP_016868467.1">
    <property type="nucleotide sequence ID" value="NZ_CAWNVR010000540.1"/>
</dbReference>
<dbReference type="Pfam" id="PF01656">
    <property type="entry name" value="CbiA"/>
    <property type="match status" value="1"/>
</dbReference>
<dbReference type="PANTHER" id="PTHR13696">
    <property type="entry name" value="P-LOOP CONTAINING NUCLEOSIDE TRIPHOSPHATE HYDROLASE"/>
    <property type="match status" value="1"/>
</dbReference>
<dbReference type="PANTHER" id="PTHR13696:SF96">
    <property type="entry name" value="COBQ_COBB_MIND_PARA NUCLEOTIDE BINDING DOMAIN-CONTAINING PROTEIN"/>
    <property type="match status" value="1"/>
</dbReference>
<proteinExistence type="predicted"/>
<feature type="domain" description="CobQ/CobB/MinD/ParA nucleotide binding" evidence="1">
    <location>
        <begin position="3"/>
        <end position="178"/>
    </location>
</feature>
<gene>
    <name evidence="2" type="ORF">CEN44_18305</name>
</gene>
<dbReference type="CDD" id="cd02042">
    <property type="entry name" value="ParAB_family"/>
    <property type="match status" value="1"/>
</dbReference>
<dbReference type="InterPro" id="IPR027417">
    <property type="entry name" value="P-loop_NTPase"/>
</dbReference>
<accession>A0A2N6JZW8</accession>
<dbReference type="SUPFAM" id="SSF52540">
    <property type="entry name" value="P-loop containing nucleoside triphosphate hydrolases"/>
    <property type="match status" value="1"/>
</dbReference>
<keyword evidence="3" id="KW-1185">Reference proteome</keyword>
<organism evidence="2 3">
    <name type="scientific">Fischerella muscicola CCMEE 5323</name>
    <dbReference type="NCBI Taxonomy" id="2019572"/>
    <lineage>
        <taxon>Bacteria</taxon>
        <taxon>Bacillati</taxon>
        <taxon>Cyanobacteriota</taxon>
        <taxon>Cyanophyceae</taxon>
        <taxon>Nostocales</taxon>
        <taxon>Hapalosiphonaceae</taxon>
        <taxon>Fischerella</taxon>
    </lineage>
</organism>
<comment type="caution">
    <text evidence="2">The sequence shown here is derived from an EMBL/GenBank/DDBJ whole genome shotgun (WGS) entry which is preliminary data.</text>
</comment>
<protein>
    <recommendedName>
        <fullName evidence="1">CobQ/CobB/MinD/ParA nucleotide binding domain-containing protein</fullName>
    </recommendedName>
</protein>
<dbReference type="InterPro" id="IPR002586">
    <property type="entry name" value="CobQ/CobB/MinD/ParA_Nub-bd_dom"/>
</dbReference>
<evidence type="ECO:0000313" key="2">
    <source>
        <dbReference type="EMBL" id="PLZ87093.1"/>
    </source>
</evidence>
<dbReference type="EMBL" id="NRQW01000424">
    <property type="protein sequence ID" value="PLZ87093.1"/>
    <property type="molecule type" value="Genomic_DNA"/>
</dbReference>
<dbReference type="PIRSF" id="PIRSF009320">
    <property type="entry name" value="Nuc_binding_HP_1000"/>
    <property type="match status" value="1"/>
</dbReference>
<dbReference type="AlphaFoldDB" id="A0A2N6JZW8"/>
<dbReference type="Proteomes" id="UP000235036">
    <property type="component" value="Unassembled WGS sequence"/>
</dbReference>
<reference evidence="2 3" key="1">
    <citation type="submission" date="2017-08" db="EMBL/GenBank/DDBJ databases">
        <title>Genomes of Fischerella (Mastigocladus) sp. strains.</title>
        <authorList>
            <person name="Miller S.R."/>
        </authorList>
    </citation>
    <scope>NUCLEOTIDE SEQUENCE [LARGE SCALE GENOMIC DNA]</scope>
    <source>
        <strain evidence="2 3">CCMEE 5323</strain>
    </source>
</reference>